<dbReference type="GeneID" id="28893422"/>
<dbReference type="CDD" id="cd03057">
    <property type="entry name" value="GST_N_Beta"/>
    <property type="match status" value="1"/>
</dbReference>
<evidence type="ECO:0000313" key="7">
    <source>
        <dbReference type="Proteomes" id="UP000078240"/>
    </source>
</evidence>
<gene>
    <name evidence="6" type="ORF">PCL_04554</name>
    <name evidence="5" type="ORF">VFPBJ_07483</name>
    <name evidence="4" type="ORF">VFPFJ_11306</name>
</gene>
<evidence type="ECO:0000313" key="8">
    <source>
        <dbReference type="Proteomes" id="UP000245956"/>
    </source>
</evidence>
<dbReference type="EMBL" id="LSBH01000006">
    <property type="protein sequence ID" value="OAQ77011.1"/>
    <property type="molecule type" value="Genomic_DNA"/>
</dbReference>
<dbReference type="PANTHER" id="PTHR44051:SF8">
    <property type="entry name" value="GLUTATHIONE S-TRANSFERASE GSTA"/>
    <property type="match status" value="1"/>
</dbReference>
<reference evidence="6" key="1">
    <citation type="submission" date="2015-05" db="EMBL/GenBank/DDBJ databases">
        <authorList>
            <person name="Wang D.B."/>
            <person name="Wang M."/>
        </authorList>
    </citation>
    <scope>NUCLEOTIDE SEQUENCE</scope>
    <source>
        <strain evidence="6">36-1</strain>
    </source>
</reference>
<dbReference type="EMBL" id="LCWV01000021">
    <property type="protein sequence ID" value="PWI67048.1"/>
    <property type="molecule type" value="Genomic_DNA"/>
</dbReference>
<protein>
    <submittedName>
        <fullName evidence="5">Glutathione s-transferase</fullName>
    </submittedName>
</protein>
<reference evidence="5 7" key="3">
    <citation type="submission" date="2016-01" db="EMBL/GenBank/DDBJ databases">
        <title>Biosynthesis of antibiotic leucinostatins and their inhibition on Phytophthora in bio-control Purpureocillium lilacinum.</title>
        <authorList>
            <person name="Wang G."/>
            <person name="Liu Z."/>
            <person name="Lin R."/>
            <person name="Li E."/>
            <person name="Mao Z."/>
            <person name="Ling J."/>
            <person name="Yin W."/>
            <person name="Xie B."/>
        </authorList>
    </citation>
    <scope>NUCLEOTIDE SEQUENCE [LARGE SCALE GENOMIC DNA]</scope>
    <source>
        <strain evidence="5">PLBJ-1</strain>
        <strain evidence="4">PLFJ-1</strain>
    </source>
</reference>
<organism evidence="5 7">
    <name type="scientific">Purpureocillium lilacinum</name>
    <name type="common">Paecilomyces lilacinus</name>
    <dbReference type="NCBI Taxonomy" id="33203"/>
    <lineage>
        <taxon>Eukaryota</taxon>
        <taxon>Fungi</taxon>
        <taxon>Dikarya</taxon>
        <taxon>Ascomycota</taxon>
        <taxon>Pezizomycotina</taxon>
        <taxon>Sordariomycetes</taxon>
        <taxon>Hypocreomycetidae</taxon>
        <taxon>Hypocreales</taxon>
        <taxon>Ophiocordycipitaceae</taxon>
        <taxon>Purpureocillium</taxon>
    </lineage>
</organism>
<dbReference type="InterPro" id="IPR010987">
    <property type="entry name" value="Glutathione-S-Trfase_C-like"/>
</dbReference>
<comment type="caution">
    <text evidence="5">The sequence shown here is derived from an EMBL/GenBank/DDBJ whole genome shotgun (WGS) entry which is preliminary data.</text>
</comment>
<dbReference type="STRING" id="33203.A0A179GI16"/>
<dbReference type="InterPro" id="IPR036282">
    <property type="entry name" value="Glutathione-S-Trfase_C_sf"/>
</dbReference>
<feature type="domain" description="GST N-terminal" evidence="2">
    <location>
        <begin position="1"/>
        <end position="91"/>
    </location>
</feature>
<dbReference type="InterPro" id="IPR004045">
    <property type="entry name" value="Glutathione_S-Trfase_N"/>
</dbReference>
<dbReference type="EMBL" id="LSBI01000027">
    <property type="protein sequence ID" value="OAQ63942.1"/>
    <property type="molecule type" value="Genomic_DNA"/>
</dbReference>
<dbReference type="RefSeq" id="XP_018173059.1">
    <property type="nucleotide sequence ID" value="XM_018328373.1"/>
</dbReference>
<dbReference type="SUPFAM" id="SSF47616">
    <property type="entry name" value="GST C-terminal domain-like"/>
    <property type="match status" value="1"/>
</dbReference>
<proteinExistence type="inferred from homology"/>
<dbReference type="PANTHER" id="PTHR44051">
    <property type="entry name" value="GLUTATHIONE S-TRANSFERASE-RELATED"/>
    <property type="match status" value="1"/>
</dbReference>
<dbReference type="Proteomes" id="UP000078340">
    <property type="component" value="Unassembled WGS sequence"/>
</dbReference>
<evidence type="ECO:0000259" key="3">
    <source>
        <dbReference type="PROSITE" id="PS50405"/>
    </source>
</evidence>
<dbReference type="InterPro" id="IPR004046">
    <property type="entry name" value="GST_C"/>
</dbReference>
<dbReference type="OMA" id="WARAVKL"/>
<dbReference type="Proteomes" id="UP000078240">
    <property type="component" value="Unassembled WGS sequence"/>
</dbReference>
<dbReference type="InterPro" id="IPR036249">
    <property type="entry name" value="Thioredoxin-like_sf"/>
</dbReference>
<keyword evidence="5" id="KW-0808">Transferase</keyword>
<evidence type="ECO:0000256" key="1">
    <source>
        <dbReference type="ARBA" id="ARBA00007409"/>
    </source>
</evidence>
<dbReference type="KEGG" id="plj:28893422"/>
<feature type="domain" description="GST C-terminal" evidence="3">
    <location>
        <begin position="96"/>
        <end position="221"/>
    </location>
</feature>
<reference evidence="6 8" key="2">
    <citation type="journal article" date="2016" name="Front. Microbiol.">
        <title>Genome and transcriptome sequences reveal the specific parasitism of the nematophagous Purpureocillium lilacinum 36-1.</title>
        <authorList>
            <person name="Xie J."/>
            <person name="Li S."/>
            <person name="Mo C."/>
            <person name="Xiao X."/>
            <person name="Peng D."/>
            <person name="Wang G."/>
            <person name="Xiao Y."/>
        </authorList>
    </citation>
    <scope>NUCLEOTIDE SEQUENCE [LARGE SCALE GENOMIC DNA]</scope>
    <source>
        <strain evidence="6 8">36-1</strain>
    </source>
</reference>
<sequence>MPQLTLYRANGACSFVPHAILEELGIDFTTVLLKRGPDGFDAADGSLTNAEYRNTIHHMGYVPALRVNNEDIITEMPAILTLISSLAPERGLSGDSLVQRAKVLEWLAWLSGSLHGMGFGMRFRPARFTNDENLHETVRERGKSLVDAGFSRIDKLLDGKVFPVGEKETVVDYNLVIFWYWGREIGLSLDKFPRYAGLIKRMEAKESIKRVAAIEEKKLYFPPQ</sequence>
<evidence type="ECO:0000313" key="4">
    <source>
        <dbReference type="EMBL" id="OAQ63942.1"/>
    </source>
</evidence>
<dbReference type="CDD" id="cd03188">
    <property type="entry name" value="GST_C_Beta"/>
    <property type="match status" value="1"/>
</dbReference>
<evidence type="ECO:0000313" key="5">
    <source>
        <dbReference type="EMBL" id="OAQ77011.1"/>
    </source>
</evidence>
<dbReference type="Proteomes" id="UP000245956">
    <property type="component" value="Unassembled WGS sequence"/>
</dbReference>
<comment type="similarity">
    <text evidence="1">Belongs to the GST superfamily.</text>
</comment>
<dbReference type="AlphaFoldDB" id="A0A179GI16"/>
<accession>A0A179GI16</accession>
<dbReference type="GO" id="GO:0016740">
    <property type="term" value="F:transferase activity"/>
    <property type="evidence" value="ECO:0007669"/>
    <property type="project" value="UniProtKB-KW"/>
</dbReference>
<dbReference type="Gene3D" id="3.40.30.10">
    <property type="entry name" value="Glutaredoxin"/>
    <property type="match status" value="1"/>
</dbReference>
<dbReference type="PROSITE" id="PS50404">
    <property type="entry name" value="GST_NTER"/>
    <property type="match status" value="1"/>
</dbReference>
<dbReference type="Gene3D" id="1.20.1050.10">
    <property type="match status" value="1"/>
</dbReference>
<name>A0A179GI16_PURLI</name>
<dbReference type="PROSITE" id="PS50405">
    <property type="entry name" value="GST_CTER"/>
    <property type="match status" value="1"/>
</dbReference>
<dbReference type="SUPFAM" id="SSF52833">
    <property type="entry name" value="Thioredoxin-like"/>
    <property type="match status" value="1"/>
</dbReference>
<evidence type="ECO:0000259" key="2">
    <source>
        <dbReference type="PROSITE" id="PS50404"/>
    </source>
</evidence>
<dbReference type="Pfam" id="PF00043">
    <property type="entry name" value="GST_C"/>
    <property type="match status" value="1"/>
</dbReference>
<evidence type="ECO:0000313" key="6">
    <source>
        <dbReference type="EMBL" id="PWI67048.1"/>
    </source>
</evidence>